<protein>
    <submittedName>
        <fullName evidence="1">Uncharacterized protein</fullName>
    </submittedName>
</protein>
<dbReference type="Proteomes" id="UP001236806">
    <property type="component" value="Unassembled WGS sequence"/>
</dbReference>
<reference evidence="1 2" key="1">
    <citation type="submission" date="2023-07" db="EMBL/GenBank/DDBJ databases">
        <title>Comparative genomics of wheat-associated soil bacteria to identify genetic determinants of phenazine resistance.</title>
        <authorList>
            <person name="Mouncey N."/>
        </authorList>
    </citation>
    <scope>NUCLEOTIDE SEQUENCE [LARGE SCALE GENOMIC DNA]</scope>
    <source>
        <strain evidence="1 2">W1I3</strain>
    </source>
</reference>
<dbReference type="EMBL" id="JAUSXB010000001">
    <property type="protein sequence ID" value="MDQ0676504.1"/>
    <property type="molecule type" value="Genomic_DNA"/>
</dbReference>
<proteinExistence type="predicted"/>
<evidence type="ECO:0000313" key="1">
    <source>
        <dbReference type="EMBL" id="MDQ0676504.1"/>
    </source>
</evidence>
<accession>A0ABU0PTC1</accession>
<sequence>MARRVRKIRLFGAGLHVPAKPASGGNILDITDRQPHLARFHAGGQRLVRGAATHAGKNKGAAEDPRVAGAKFVVHKSPIVADSHLKSLS</sequence>
<keyword evidence="2" id="KW-1185">Reference proteome</keyword>
<comment type="caution">
    <text evidence="1">The sequence shown here is derived from an EMBL/GenBank/DDBJ whole genome shotgun (WGS) entry which is preliminary data.</text>
</comment>
<evidence type="ECO:0000313" key="2">
    <source>
        <dbReference type="Proteomes" id="UP001236806"/>
    </source>
</evidence>
<organism evidence="1 2">
    <name type="scientific">Pseudarthrobacter siccitolerans</name>
    <dbReference type="NCBI Taxonomy" id="861266"/>
    <lineage>
        <taxon>Bacteria</taxon>
        <taxon>Bacillati</taxon>
        <taxon>Actinomycetota</taxon>
        <taxon>Actinomycetes</taxon>
        <taxon>Micrococcales</taxon>
        <taxon>Micrococcaceae</taxon>
        <taxon>Pseudarthrobacter</taxon>
    </lineage>
</organism>
<name>A0ABU0PTC1_9MICC</name>
<gene>
    <name evidence="1" type="ORF">QFZ36_004065</name>
</gene>